<feature type="transmembrane region" description="Helical" evidence="1">
    <location>
        <begin position="12"/>
        <end position="35"/>
    </location>
</feature>
<dbReference type="EMBL" id="JAUJYO010000016">
    <property type="protein sequence ID" value="KAK1295547.1"/>
    <property type="molecule type" value="Genomic_DNA"/>
</dbReference>
<reference evidence="2" key="2">
    <citation type="submission" date="2023-06" db="EMBL/GenBank/DDBJ databases">
        <authorList>
            <person name="Ma L."/>
            <person name="Liu K.-W."/>
            <person name="Li Z."/>
            <person name="Hsiao Y.-Y."/>
            <person name="Qi Y."/>
            <person name="Fu T."/>
            <person name="Tang G."/>
            <person name="Zhang D."/>
            <person name="Sun W.-H."/>
            <person name="Liu D.-K."/>
            <person name="Li Y."/>
            <person name="Chen G.-Z."/>
            <person name="Liu X.-D."/>
            <person name="Liao X.-Y."/>
            <person name="Jiang Y.-T."/>
            <person name="Yu X."/>
            <person name="Hao Y."/>
            <person name="Huang J."/>
            <person name="Zhao X.-W."/>
            <person name="Ke S."/>
            <person name="Chen Y.-Y."/>
            <person name="Wu W.-L."/>
            <person name="Hsu J.-L."/>
            <person name="Lin Y.-F."/>
            <person name="Huang M.-D."/>
            <person name="Li C.-Y."/>
            <person name="Huang L."/>
            <person name="Wang Z.-W."/>
            <person name="Zhao X."/>
            <person name="Zhong W.-Y."/>
            <person name="Peng D.-H."/>
            <person name="Ahmad S."/>
            <person name="Lan S."/>
            <person name="Zhang J.-S."/>
            <person name="Tsai W.-C."/>
            <person name="Van De Peer Y."/>
            <person name="Liu Z.-J."/>
        </authorList>
    </citation>
    <scope>NUCLEOTIDE SEQUENCE</scope>
    <source>
        <strain evidence="2">CP</strain>
        <tissue evidence="2">Leaves</tissue>
    </source>
</reference>
<keyword evidence="1" id="KW-1133">Transmembrane helix</keyword>
<organism evidence="2 3">
    <name type="scientific">Acorus calamus</name>
    <name type="common">Sweet flag</name>
    <dbReference type="NCBI Taxonomy" id="4465"/>
    <lineage>
        <taxon>Eukaryota</taxon>
        <taxon>Viridiplantae</taxon>
        <taxon>Streptophyta</taxon>
        <taxon>Embryophyta</taxon>
        <taxon>Tracheophyta</taxon>
        <taxon>Spermatophyta</taxon>
        <taxon>Magnoliopsida</taxon>
        <taxon>Liliopsida</taxon>
        <taxon>Acoraceae</taxon>
        <taxon>Acorus</taxon>
    </lineage>
</organism>
<keyword evidence="1" id="KW-0472">Membrane</keyword>
<name>A0AAV9D3W1_ACOCL</name>
<dbReference type="Proteomes" id="UP001180020">
    <property type="component" value="Unassembled WGS sequence"/>
</dbReference>
<proteinExistence type="predicted"/>
<protein>
    <submittedName>
        <fullName evidence="2">Uncharacterized protein</fullName>
    </submittedName>
</protein>
<gene>
    <name evidence="2" type="ORF">QJS10_CPA16g00374</name>
</gene>
<evidence type="ECO:0000313" key="2">
    <source>
        <dbReference type="EMBL" id="KAK1295547.1"/>
    </source>
</evidence>
<comment type="caution">
    <text evidence="2">The sequence shown here is derived from an EMBL/GenBank/DDBJ whole genome shotgun (WGS) entry which is preliminary data.</text>
</comment>
<keyword evidence="1" id="KW-0812">Transmembrane</keyword>
<dbReference type="AlphaFoldDB" id="A0AAV9D3W1"/>
<reference evidence="2" key="1">
    <citation type="journal article" date="2023" name="Nat. Commun.">
        <title>Diploid and tetraploid genomes of Acorus and the evolution of monocots.</title>
        <authorList>
            <person name="Ma L."/>
            <person name="Liu K.W."/>
            <person name="Li Z."/>
            <person name="Hsiao Y.Y."/>
            <person name="Qi Y."/>
            <person name="Fu T."/>
            <person name="Tang G.D."/>
            <person name="Zhang D."/>
            <person name="Sun W.H."/>
            <person name="Liu D.K."/>
            <person name="Li Y."/>
            <person name="Chen G.Z."/>
            <person name="Liu X.D."/>
            <person name="Liao X.Y."/>
            <person name="Jiang Y.T."/>
            <person name="Yu X."/>
            <person name="Hao Y."/>
            <person name="Huang J."/>
            <person name="Zhao X.W."/>
            <person name="Ke S."/>
            <person name="Chen Y.Y."/>
            <person name="Wu W.L."/>
            <person name="Hsu J.L."/>
            <person name="Lin Y.F."/>
            <person name="Huang M.D."/>
            <person name="Li C.Y."/>
            <person name="Huang L."/>
            <person name="Wang Z.W."/>
            <person name="Zhao X."/>
            <person name="Zhong W.Y."/>
            <person name="Peng D.H."/>
            <person name="Ahmad S."/>
            <person name="Lan S."/>
            <person name="Zhang J.S."/>
            <person name="Tsai W.C."/>
            <person name="Van de Peer Y."/>
            <person name="Liu Z.J."/>
        </authorList>
    </citation>
    <scope>NUCLEOTIDE SEQUENCE</scope>
    <source>
        <strain evidence="2">CP</strain>
    </source>
</reference>
<keyword evidence="3" id="KW-1185">Reference proteome</keyword>
<sequence>MFLKEIESHTSMFFRGLYLFLSIGFVFGKVCEYLFCRSCVLVKPFCDVRLQWWSVFMPKKPLLCHVWLQDPPWHLQRLPPHLRLFHLLRWLRRQGHPKGSVCHQSGGLQVKGAPPLTVGVHRFPLPPESRGNRSDCEDKGGLCVRVGQSEGTPLITRQKRITIFRNVSNVSRMNFCEGGFIDQHEQLLLEHVGGGLSL</sequence>
<evidence type="ECO:0000256" key="1">
    <source>
        <dbReference type="SAM" id="Phobius"/>
    </source>
</evidence>
<evidence type="ECO:0000313" key="3">
    <source>
        <dbReference type="Proteomes" id="UP001180020"/>
    </source>
</evidence>
<accession>A0AAV9D3W1</accession>